<accession>A0ABP5BVS5</accession>
<dbReference type="InterPro" id="IPR036663">
    <property type="entry name" value="Fumarylacetoacetase_C_sf"/>
</dbReference>
<gene>
    <name evidence="4" type="ORF">GCM10009776_13980</name>
</gene>
<keyword evidence="5" id="KW-1185">Reference proteome</keyword>
<dbReference type="InterPro" id="IPR011234">
    <property type="entry name" value="Fumarylacetoacetase-like_C"/>
</dbReference>
<dbReference type="GO" id="GO:0016787">
    <property type="term" value="F:hydrolase activity"/>
    <property type="evidence" value="ECO:0007669"/>
    <property type="project" value="UniProtKB-KW"/>
</dbReference>
<comment type="similarity">
    <text evidence="1">Belongs to the FAH family.</text>
</comment>
<dbReference type="Pfam" id="PF01557">
    <property type="entry name" value="FAA_hydrolase"/>
    <property type="match status" value="1"/>
</dbReference>
<evidence type="ECO:0000259" key="3">
    <source>
        <dbReference type="Pfam" id="PF01557"/>
    </source>
</evidence>
<feature type="domain" description="Fumarylacetoacetase-like C-terminal" evidence="3">
    <location>
        <begin position="77"/>
        <end position="286"/>
    </location>
</feature>
<evidence type="ECO:0000313" key="5">
    <source>
        <dbReference type="Proteomes" id="UP001499933"/>
    </source>
</evidence>
<dbReference type="PANTHER" id="PTHR42796">
    <property type="entry name" value="FUMARYLACETOACETATE HYDROLASE DOMAIN-CONTAINING PROTEIN 2A-RELATED"/>
    <property type="match status" value="1"/>
</dbReference>
<keyword evidence="4" id="KW-0378">Hydrolase</keyword>
<organism evidence="4 5">
    <name type="scientific">Microbacterium deminutum</name>
    <dbReference type="NCBI Taxonomy" id="344164"/>
    <lineage>
        <taxon>Bacteria</taxon>
        <taxon>Bacillati</taxon>
        <taxon>Actinomycetota</taxon>
        <taxon>Actinomycetes</taxon>
        <taxon>Micrococcales</taxon>
        <taxon>Microbacteriaceae</taxon>
        <taxon>Microbacterium</taxon>
    </lineage>
</organism>
<dbReference type="SUPFAM" id="SSF56529">
    <property type="entry name" value="FAH"/>
    <property type="match status" value="1"/>
</dbReference>
<dbReference type="PANTHER" id="PTHR42796:SF4">
    <property type="entry name" value="FUMARYLACETOACETATE HYDROLASE DOMAIN-CONTAINING PROTEIN 2A"/>
    <property type="match status" value="1"/>
</dbReference>
<dbReference type="InterPro" id="IPR051121">
    <property type="entry name" value="FAH"/>
</dbReference>
<name>A0ABP5BVS5_9MICO</name>
<proteinExistence type="inferred from homology"/>
<dbReference type="Proteomes" id="UP001499933">
    <property type="component" value="Unassembled WGS sequence"/>
</dbReference>
<comment type="caution">
    <text evidence="4">The sequence shown here is derived from an EMBL/GenBank/DDBJ whole genome shotgun (WGS) entry which is preliminary data.</text>
</comment>
<dbReference type="EMBL" id="BAAAOG010000002">
    <property type="protein sequence ID" value="GAA1953329.1"/>
    <property type="molecule type" value="Genomic_DNA"/>
</dbReference>
<keyword evidence="2" id="KW-0479">Metal-binding</keyword>
<evidence type="ECO:0000256" key="1">
    <source>
        <dbReference type="ARBA" id="ARBA00010211"/>
    </source>
</evidence>
<protein>
    <submittedName>
        <fullName evidence="4">Fumarylacetoacetate hydrolase family protein</fullName>
    </submittedName>
</protein>
<dbReference type="Gene3D" id="3.90.850.10">
    <property type="entry name" value="Fumarylacetoacetase-like, C-terminal domain"/>
    <property type="match status" value="1"/>
</dbReference>
<evidence type="ECO:0000256" key="2">
    <source>
        <dbReference type="ARBA" id="ARBA00022723"/>
    </source>
</evidence>
<dbReference type="RefSeq" id="WP_344092753.1">
    <property type="nucleotide sequence ID" value="NZ_BAAAOG010000002.1"/>
</dbReference>
<reference evidence="5" key="1">
    <citation type="journal article" date="2019" name="Int. J. Syst. Evol. Microbiol.">
        <title>The Global Catalogue of Microorganisms (GCM) 10K type strain sequencing project: providing services to taxonomists for standard genome sequencing and annotation.</title>
        <authorList>
            <consortium name="The Broad Institute Genomics Platform"/>
            <consortium name="The Broad Institute Genome Sequencing Center for Infectious Disease"/>
            <person name="Wu L."/>
            <person name="Ma J."/>
        </authorList>
    </citation>
    <scope>NUCLEOTIDE SEQUENCE [LARGE SCALE GENOMIC DNA]</scope>
    <source>
        <strain evidence="5">JCM 14901</strain>
    </source>
</reference>
<evidence type="ECO:0000313" key="4">
    <source>
        <dbReference type="EMBL" id="GAA1953329.1"/>
    </source>
</evidence>
<sequence>MRIATLTGRAVLVSNDGAGDAAVDIANASDGRFGPSPRSVFERWDDFTAWAADAALDGGDPYDPADLDAPIADPRQVFAIGLNYRDHADEANLAYPENLVVFTKFASSLAGPNVTIELPSDKVDYETELVVVIAREVHEADVEASRAAIAGFAVGQDISERAVQTRGPAPQFSLGKSFPNFAPYGPAIVTLDELQNPDALRITAIVEGPSAEGETSRTLQDGTSADLIFAVDRIVSDLSQIVTLYPGDLIFTGTPAGVGMARGLFLKPGDVLTSTIEGVGTITNRFVAK</sequence>